<dbReference type="Proteomes" id="UP001479436">
    <property type="component" value="Unassembled WGS sequence"/>
</dbReference>
<dbReference type="Gene3D" id="3.40.50.150">
    <property type="entry name" value="Vaccinia Virus protein VP39"/>
    <property type="match status" value="1"/>
</dbReference>
<proteinExistence type="predicted"/>
<accession>A0ABR2WIX2</accession>
<feature type="non-terminal residue" evidence="1">
    <location>
        <position position="1"/>
    </location>
</feature>
<dbReference type="PANTHER" id="PTHR36971:SF3">
    <property type="entry name" value="C3H1-TYPE DOMAIN-CONTAINING PROTEIN"/>
    <property type="match status" value="1"/>
</dbReference>
<organism evidence="1 2">
    <name type="scientific">Basidiobolus ranarum</name>
    <dbReference type="NCBI Taxonomy" id="34480"/>
    <lineage>
        <taxon>Eukaryota</taxon>
        <taxon>Fungi</taxon>
        <taxon>Fungi incertae sedis</taxon>
        <taxon>Zoopagomycota</taxon>
        <taxon>Entomophthoromycotina</taxon>
        <taxon>Basidiobolomycetes</taxon>
        <taxon>Basidiobolales</taxon>
        <taxon>Basidiobolaceae</taxon>
        <taxon>Basidiobolus</taxon>
    </lineage>
</organism>
<evidence type="ECO:0008006" key="3">
    <source>
        <dbReference type="Google" id="ProtNLM"/>
    </source>
</evidence>
<dbReference type="EMBL" id="JASJQH010001376">
    <property type="protein sequence ID" value="KAK9761468.1"/>
    <property type="molecule type" value="Genomic_DNA"/>
</dbReference>
<protein>
    <recommendedName>
        <fullName evidence="3">Methyltransferase domain-containing protein</fullName>
    </recommendedName>
</protein>
<reference evidence="1 2" key="1">
    <citation type="submission" date="2023-04" db="EMBL/GenBank/DDBJ databases">
        <title>Genome of Basidiobolus ranarum AG-B5.</title>
        <authorList>
            <person name="Stajich J.E."/>
            <person name="Carter-House D."/>
            <person name="Gryganskyi A."/>
        </authorList>
    </citation>
    <scope>NUCLEOTIDE SEQUENCE [LARGE SCALE GENOMIC DNA]</scope>
    <source>
        <strain evidence="1 2">AG-B5</strain>
    </source>
</reference>
<evidence type="ECO:0000313" key="1">
    <source>
        <dbReference type="EMBL" id="KAK9761468.1"/>
    </source>
</evidence>
<dbReference type="InterPro" id="IPR029063">
    <property type="entry name" value="SAM-dependent_MTases_sf"/>
</dbReference>
<evidence type="ECO:0000313" key="2">
    <source>
        <dbReference type="Proteomes" id="UP001479436"/>
    </source>
</evidence>
<gene>
    <name evidence="1" type="ORF">K7432_013614</name>
</gene>
<comment type="caution">
    <text evidence="1">The sequence shown here is derived from an EMBL/GenBank/DDBJ whole genome shotgun (WGS) entry which is preliminary data.</text>
</comment>
<name>A0ABR2WIX2_9FUNG</name>
<dbReference type="PANTHER" id="PTHR36971">
    <property type="entry name" value="UNNAMED PRODUCT"/>
    <property type="match status" value="1"/>
</dbReference>
<sequence length="227" mass="26142">WVTERVQTRRKLNISEEDPHSNEQKQSHRLRAKHFVDWLIKKYSIEYLNSGEGVLDVAGGRGDISFELHTKRGIEATLIEPREMKLRKPQRKFLKQTSTFQGNVQGTLWKQVRSILDTKFVESNADLIKNCSIIIGMHPDQATEPIVNTALKYGKPFAVVPCCVFGHENGQRQLKDGGSVNQYEEFIQYLLEKENSNFPKLKIEKDFMNITGRNQVIFCEPYASAIE</sequence>
<dbReference type="SUPFAM" id="SSF53335">
    <property type="entry name" value="S-adenosyl-L-methionine-dependent methyltransferases"/>
    <property type="match status" value="1"/>
</dbReference>
<keyword evidence="2" id="KW-1185">Reference proteome</keyword>